<dbReference type="InterPro" id="IPR039261">
    <property type="entry name" value="FNR_nucleotide-bd"/>
</dbReference>
<accession>A0AAI9N358</accession>
<evidence type="ECO:0000256" key="1">
    <source>
        <dbReference type="ARBA" id="ARBA00001974"/>
    </source>
</evidence>
<dbReference type="InterPro" id="IPR017938">
    <property type="entry name" value="Riboflavin_synthase-like_b-brl"/>
</dbReference>
<dbReference type="PROSITE" id="PS51384">
    <property type="entry name" value="FAD_FR"/>
    <property type="match status" value="1"/>
</dbReference>
<evidence type="ECO:0000259" key="7">
    <source>
        <dbReference type="PROSITE" id="PS51296"/>
    </source>
</evidence>
<dbReference type="GO" id="GO:0051537">
    <property type="term" value="F:2 iron, 2 sulfur cluster binding"/>
    <property type="evidence" value="ECO:0007669"/>
    <property type="project" value="UniProtKB-KW"/>
</dbReference>
<protein>
    <submittedName>
        <fullName evidence="9">CDP-6-deoxy-delta-3,4-glucoseen reductase</fullName>
    </submittedName>
</protein>
<dbReference type="Gene3D" id="3.40.50.80">
    <property type="entry name" value="Nucleotide-binding domain of ferredoxin-NADP reductase (FNR) module"/>
    <property type="match status" value="1"/>
</dbReference>
<keyword evidence="5" id="KW-0411">Iron-sulfur</keyword>
<dbReference type="InterPro" id="IPR001433">
    <property type="entry name" value="OxRdtase_FAD/NAD-bd"/>
</dbReference>
<comment type="cofactor">
    <cofactor evidence="6">
        <name>[2Fe-2S] cluster</name>
        <dbReference type="ChEBI" id="CHEBI:190135"/>
    </cofactor>
</comment>
<evidence type="ECO:0000256" key="6">
    <source>
        <dbReference type="ARBA" id="ARBA00034078"/>
    </source>
</evidence>
<dbReference type="Proteomes" id="UP000006772">
    <property type="component" value="Unassembled WGS sequence"/>
</dbReference>
<dbReference type="InterPro" id="IPR001709">
    <property type="entry name" value="Flavoprot_Pyr_Nucl_cyt_Rdtase"/>
</dbReference>
<dbReference type="Gene3D" id="2.102.10.10">
    <property type="entry name" value="Rieske [2Fe-2S] iron-sulphur domain"/>
    <property type="match status" value="1"/>
</dbReference>
<name>A0AAI9N358_9BURK</name>
<evidence type="ECO:0000313" key="9">
    <source>
        <dbReference type="EMBL" id="EOA03849.1"/>
    </source>
</evidence>
<dbReference type="PRINTS" id="PR00371">
    <property type="entry name" value="FPNCR"/>
</dbReference>
<dbReference type="CDD" id="cd06189">
    <property type="entry name" value="flavin_oxioreductase"/>
    <property type="match status" value="1"/>
</dbReference>
<dbReference type="InterPro" id="IPR017941">
    <property type="entry name" value="Rieske_2Fe-2S"/>
</dbReference>
<dbReference type="Pfam" id="PF00970">
    <property type="entry name" value="FAD_binding_6"/>
    <property type="match status" value="1"/>
</dbReference>
<keyword evidence="4" id="KW-0408">Iron</keyword>
<dbReference type="PANTHER" id="PTHR47354:SF5">
    <property type="entry name" value="PROTEIN RFBI"/>
    <property type="match status" value="1"/>
</dbReference>
<dbReference type="InterPro" id="IPR017927">
    <property type="entry name" value="FAD-bd_FR_type"/>
</dbReference>
<organism evidence="9 10">
    <name type="scientific">Herbaspirillum frisingense GSF30</name>
    <dbReference type="NCBI Taxonomy" id="864073"/>
    <lineage>
        <taxon>Bacteria</taxon>
        <taxon>Pseudomonadati</taxon>
        <taxon>Pseudomonadota</taxon>
        <taxon>Betaproteobacteria</taxon>
        <taxon>Burkholderiales</taxon>
        <taxon>Oxalobacteraceae</taxon>
        <taxon>Herbaspirillum</taxon>
    </lineage>
</organism>
<feature type="domain" description="FAD-binding FR-type" evidence="8">
    <location>
        <begin position="124"/>
        <end position="223"/>
    </location>
</feature>
<dbReference type="CDD" id="cd03528">
    <property type="entry name" value="Rieske_RO_ferredoxin"/>
    <property type="match status" value="1"/>
</dbReference>
<proteinExistence type="predicted"/>
<evidence type="ECO:0000256" key="5">
    <source>
        <dbReference type="ARBA" id="ARBA00023014"/>
    </source>
</evidence>
<dbReference type="GO" id="GO:0016491">
    <property type="term" value="F:oxidoreductase activity"/>
    <property type="evidence" value="ECO:0007669"/>
    <property type="project" value="InterPro"/>
</dbReference>
<dbReference type="SUPFAM" id="SSF63380">
    <property type="entry name" value="Riboflavin synthase domain-like"/>
    <property type="match status" value="1"/>
</dbReference>
<evidence type="ECO:0000256" key="4">
    <source>
        <dbReference type="ARBA" id="ARBA00023004"/>
    </source>
</evidence>
<evidence type="ECO:0000259" key="8">
    <source>
        <dbReference type="PROSITE" id="PS51384"/>
    </source>
</evidence>
<dbReference type="InterPro" id="IPR008333">
    <property type="entry name" value="Cbr1-like_FAD-bd_dom"/>
</dbReference>
<dbReference type="Gene3D" id="2.40.30.10">
    <property type="entry name" value="Translation factors"/>
    <property type="match status" value="1"/>
</dbReference>
<dbReference type="PROSITE" id="PS51296">
    <property type="entry name" value="RIESKE"/>
    <property type="match status" value="1"/>
</dbReference>
<evidence type="ECO:0000256" key="2">
    <source>
        <dbReference type="ARBA" id="ARBA00022714"/>
    </source>
</evidence>
<dbReference type="PRINTS" id="PR00410">
    <property type="entry name" value="PHEHYDRXLASE"/>
</dbReference>
<comment type="cofactor">
    <cofactor evidence="1">
        <name>FAD</name>
        <dbReference type="ChEBI" id="CHEBI:57692"/>
    </cofactor>
</comment>
<dbReference type="Pfam" id="PF00175">
    <property type="entry name" value="NAD_binding_1"/>
    <property type="match status" value="1"/>
</dbReference>
<gene>
    <name evidence="9" type="ORF">HFRIS_015146</name>
</gene>
<evidence type="ECO:0000256" key="3">
    <source>
        <dbReference type="ARBA" id="ARBA00022723"/>
    </source>
</evidence>
<dbReference type="GO" id="GO:0046872">
    <property type="term" value="F:metal ion binding"/>
    <property type="evidence" value="ECO:0007669"/>
    <property type="project" value="UniProtKB-KW"/>
</dbReference>
<dbReference type="NCBIfam" id="NF041683">
    <property type="entry name" value="ant_diox_AndAb"/>
    <property type="match status" value="1"/>
</dbReference>
<dbReference type="Pfam" id="PF00355">
    <property type="entry name" value="Rieske"/>
    <property type="match status" value="1"/>
</dbReference>
<reference evidence="9 10" key="1">
    <citation type="journal article" date="2013" name="Front. Microbiol.">
        <title>The genome of the endophytic bacterium H. frisingense GSF30(T) identifies diverse strategies in the Herbaspirillum genus to interact with plants.</title>
        <authorList>
            <person name="Straub D."/>
            <person name="Rothballer M."/>
            <person name="Hartmann A."/>
            <person name="Ludewig U."/>
        </authorList>
    </citation>
    <scope>NUCLEOTIDE SEQUENCE [LARGE SCALE GENOMIC DNA]</scope>
    <source>
        <strain evidence="9 10">GSF30</strain>
    </source>
</reference>
<dbReference type="PANTHER" id="PTHR47354">
    <property type="entry name" value="NADH OXIDOREDUCTASE HCR"/>
    <property type="match status" value="1"/>
</dbReference>
<sequence>MSEWFDVGHADDFAEGEVAAARAGSQAVAMFRLGEEIFALKDLCTHGNAKLSDGYVEDGCVECPLHQGLFDIRSGAPRCAPVTEAVRSFPVRVVAGRVEVGVGVGVGDAAQTGEGAAAAQDAAPQLVQASVESMERAAPDVAILRLRCAAPLSWRAGQYIDLLLEDGQRRSYSMATHAGAGSDLLELHVRHLPGGVFTDRVFGGMQPGQALTLEGPTGSFYLREGAQPVILLASGTGFAPVKALVEEAIAVGNTRPMRLYWGGRRTADLYLDALCRDWATTLPWFEYVPVLSEADSASGWQGRTGFVHQAVMQDVPAMQQYQVYACGAPVVVESARRDFTAACGLPETAFFADSFLSKADLRT</sequence>
<dbReference type="AlphaFoldDB" id="A0AAI9N358"/>
<feature type="domain" description="Rieske" evidence="7">
    <location>
        <begin position="4"/>
        <end position="100"/>
    </location>
</feature>
<comment type="caution">
    <text evidence="9">The sequence shown here is derived from an EMBL/GenBank/DDBJ whole genome shotgun (WGS) entry which is preliminary data.</text>
</comment>
<keyword evidence="3" id="KW-0479">Metal-binding</keyword>
<dbReference type="RefSeq" id="WP_006464262.1">
    <property type="nucleotide sequence ID" value="NZ_AEEC02000021.1"/>
</dbReference>
<keyword evidence="2" id="KW-0001">2Fe-2S</keyword>
<dbReference type="InterPro" id="IPR036922">
    <property type="entry name" value="Rieske_2Fe-2S_sf"/>
</dbReference>
<dbReference type="SUPFAM" id="SSF50022">
    <property type="entry name" value="ISP domain"/>
    <property type="match status" value="1"/>
</dbReference>
<evidence type="ECO:0000313" key="10">
    <source>
        <dbReference type="Proteomes" id="UP000006772"/>
    </source>
</evidence>
<dbReference type="EMBL" id="AEEC02000021">
    <property type="protein sequence ID" value="EOA03849.1"/>
    <property type="molecule type" value="Genomic_DNA"/>
</dbReference>
<dbReference type="InterPro" id="IPR050415">
    <property type="entry name" value="MRET"/>
</dbReference>
<dbReference type="SUPFAM" id="SSF52343">
    <property type="entry name" value="Ferredoxin reductase-like, C-terminal NADP-linked domain"/>
    <property type="match status" value="1"/>
</dbReference>